<evidence type="ECO:0000256" key="5">
    <source>
        <dbReference type="ARBA" id="ARBA00022559"/>
    </source>
</evidence>
<dbReference type="GO" id="GO:0034599">
    <property type="term" value="P:cellular response to oxidative stress"/>
    <property type="evidence" value="ECO:0007669"/>
    <property type="project" value="InterPro"/>
</dbReference>
<dbReference type="Proteomes" id="UP000694391">
    <property type="component" value="Unplaced"/>
</dbReference>
<evidence type="ECO:0000256" key="2">
    <source>
        <dbReference type="ARBA" id="ARBA00010505"/>
    </source>
</evidence>
<dbReference type="GO" id="GO:0005777">
    <property type="term" value="C:peroxisome"/>
    <property type="evidence" value="ECO:0007669"/>
    <property type="project" value="TreeGrafter"/>
</dbReference>
<dbReference type="EC" id="1.11.1.24" evidence="3"/>
<evidence type="ECO:0000256" key="4">
    <source>
        <dbReference type="ARBA" id="ARBA00014329"/>
    </source>
</evidence>
<feature type="region of interest" description="Disordered" evidence="12">
    <location>
        <begin position="115"/>
        <end position="140"/>
    </location>
</feature>
<feature type="active site" description="Cysteine sulfenic acid (-SOH) intermediate" evidence="11">
    <location>
        <position position="234"/>
    </location>
</feature>
<evidence type="ECO:0000313" key="14">
    <source>
        <dbReference type="Ensembl" id="ENSCAFP00020017705.1"/>
    </source>
</evidence>
<dbReference type="InterPro" id="IPR036249">
    <property type="entry name" value="Thioredoxin-like_sf"/>
</dbReference>
<evidence type="ECO:0000256" key="7">
    <source>
        <dbReference type="ARBA" id="ARBA00023002"/>
    </source>
</evidence>
<keyword evidence="15" id="KW-1185">Reference proteome</keyword>
<feature type="compositionally biased region" description="Basic residues" evidence="12">
    <location>
        <begin position="43"/>
        <end position="52"/>
    </location>
</feature>
<dbReference type="GeneTree" id="ENSGT00390000018173"/>
<keyword evidence="7" id="KW-0560">Oxidoreductase</keyword>
<gene>
    <name evidence="14" type="primary">PRDX5</name>
</gene>
<dbReference type="PANTHER" id="PTHR10430:SF16">
    <property type="entry name" value="PEROXIREDOXIN-5, MITOCHONDRIAL"/>
    <property type="match status" value="1"/>
</dbReference>
<name>A0A8C0KMI1_CANLU</name>
<dbReference type="InterPro" id="IPR013766">
    <property type="entry name" value="Thioredoxin_domain"/>
</dbReference>
<organism evidence="14 15">
    <name type="scientific">Canis lupus dingo</name>
    <name type="common">dingo</name>
    <dbReference type="NCBI Taxonomy" id="286419"/>
    <lineage>
        <taxon>Eukaryota</taxon>
        <taxon>Metazoa</taxon>
        <taxon>Chordata</taxon>
        <taxon>Craniata</taxon>
        <taxon>Vertebrata</taxon>
        <taxon>Euteleostomi</taxon>
        <taxon>Mammalia</taxon>
        <taxon>Eutheria</taxon>
        <taxon>Laurasiatheria</taxon>
        <taxon>Carnivora</taxon>
        <taxon>Caniformia</taxon>
        <taxon>Canidae</taxon>
        <taxon>Canis</taxon>
    </lineage>
</organism>
<dbReference type="GO" id="GO:0008379">
    <property type="term" value="F:thioredoxin peroxidase activity"/>
    <property type="evidence" value="ECO:0007669"/>
    <property type="project" value="InterPro"/>
</dbReference>
<accession>A0A8C0KMI1</accession>
<dbReference type="InterPro" id="IPR013740">
    <property type="entry name" value="Redoxin"/>
</dbReference>
<evidence type="ECO:0000256" key="10">
    <source>
        <dbReference type="ARBA" id="ARBA00049091"/>
    </source>
</evidence>
<evidence type="ECO:0000256" key="9">
    <source>
        <dbReference type="ARBA" id="ARBA00033191"/>
    </source>
</evidence>
<dbReference type="GO" id="GO:0005739">
    <property type="term" value="C:mitochondrion"/>
    <property type="evidence" value="ECO:0007669"/>
    <property type="project" value="TreeGrafter"/>
</dbReference>
<keyword evidence="5" id="KW-0575">Peroxidase</keyword>
<evidence type="ECO:0000256" key="11">
    <source>
        <dbReference type="PIRSR" id="PIRSR637944-1"/>
    </source>
</evidence>
<dbReference type="Ensembl" id="ENSCAFT00020020532.1">
    <property type="protein sequence ID" value="ENSCAFP00020017705.1"/>
    <property type="gene ID" value="ENSCAFG00020014168.1"/>
</dbReference>
<dbReference type="InterPro" id="IPR037944">
    <property type="entry name" value="PRX5-like"/>
</dbReference>
<evidence type="ECO:0000313" key="15">
    <source>
        <dbReference type="Proteomes" id="UP000694391"/>
    </source>
</evidence>
<dbReference type="PROSITE" id="PS51352">
    <property type="entry name" value="THIOREDOXIN_2"/>
    <property type="match status" value="1"/>
</dbReference>
<protein>
    <recommendedName>
        <fullName evidence="4">Peroxiredoxin-5, mitochondrial</fullName>
        <ecNumber evidence="3">1.11.1.24</ecNumber>
    </recommendedName>
    <alternativeName>
        <fullName evidence="8">Peroxiredoxin V</fullName>
    </alternativeName>
    <alternativeName>
        <fullName evidence="9">Thioredoxin-dependent peroxiredoxin 5</fullName>
    </alternativeName>
</protein>
<evidence type="ECO:0000259" key="13">
    <source>
        <dbReference type="PROSITE" id="PS51352"/>
    </source>
</evidence>
<dbReference type="Pfam" id="PF08534">
    <property type="entry name" value="Redoxin"/>
    <property type="match status" value="1"/>
</dbReference>
<sequence length="365" mass="38975">MLFSYTGGLAPSSAAPRFRVRKRCGQSVNYAHHESDNPSLHANKPRGCRKPRPLVTALVVQPQTPKSRAPQKPRPLLAPRRLRSGGAQPWAGLADAPPLAGSRGGLSCWAPPLAAPGPRGPGRGARRGRRAAACVGRPDRPGGLRVRPRGCLRVCSTGSVDSRRVRQRGRDWTLGGAHGFRSAASAMAPIKVGDAIPSVTVFEGEPGNEVNLAELFKGKKGVLFGVPGAFTPGCSKTHLPGFMEQAEALKAKGVQVIACLSVNDVFVTEAWGRAHNSGGKVLYGDREWHSEVLECGARWYRPHLQPGPQHPLAALSAWAQIYSFYSFVCCTCPALDKGPTLLQLRRGPPSGNCDQISAINISAFQ</sequence>
<dbReference type="Gene3D" id="3.40.30.10">
    <property type="entry name" value="Glutaredoxin"/>
    <property type="match status" value="1"/>
</dbReference>
<dbReference type="PANTHER" id="PTHR10430">
    <property type="entry name" value="PEROXIREDOXIN"/>
    <property type="match status" value="1"/>
</dbReference>
<proteinExistence type="inferred from homology"/>
<feature type="domain" description="Thioredoxin" evidence="13">
    <location>
        <begin position="190"/>
        <end position="323"/>
    </location>
</feature>
<keyword evidence="6" id="KW-0049">Antioxidant</keyword>
<dbReference type="SUPFAM" id="SSF52833">
    <property type="entry name" value="Thioredoxin-like"/>
    <property type="match status" value="1"/>
</dbReference>
<dbReference type="CDD" id="cd03013">
    <property type="entry name" value="PRX5_like"/>
    <property type="match status" value="1"/>
</dbReference>
<comment type="catalytic activity">
    <reaction evidence="10">
        <text>a hydroperoxide + [thioredoxin]-dithiol = an alcohol + [thioredoxin]-disulfide + H2O</text>
        <dbReference type="Rhea" id="RHEA:62620"/>
        <dbReference type="Rhea" id="RHEA-COMP:10698"/>
        <dbReference type="Rhea" id="RHEA-COMP:10700"/>
        <dbReference type="ChEBI" id="CHEBI:15377"/>
        <dbReference type="ChEBI" id="CHEBI:29950"/>
        <dbReference type="ChEBI" id="CHEBI:30879"/>
        <dbReference type="ChEBI" id="CHEBI:35924"/>
        <dbReference type="ChEBI" id="CHEBI:50058"/>
        <dbReference type="EC" id="1.11.1.24"/>
    </reaction>
</comment>
<feature type="region of interest" description="Disordered" evidence="12">
    <location>
        <begin position="30"/>
        <end position="84"/>
    </location>
</feature>
<dbReference type="GO" id="GO:0045454">
    <property type="term" value="P:cell redox homeostasis"/>
    <property type="evidence" value="ECO:0007669"/>
    <property type="project" value="TreeGrafter"/>
</dbReference>
<comment type="function">
    <text evidence="1">Thiol-specific peroxidase that catalyzes the reduction of hydrogen peroxide and organic hydroperoxides to water and alcohols, respectively. Plays a role in cell protection against oxidative stress by detoxifying peroxides and as sensor of hydrogen peroxide-mediated signaling events.</text>
</comment>
<reference evidence="14" key="2">
    <citation type="submission" date="2025-09" db="UniProtKB">
        <authorList>
            <consortium name="Ensembl"/>
        </authorList>
    </citation>
    <scope>IDENTIFICATION</scope>
</reference>
<evidence type="ECO:0000256" key="6">
    <source>
        <dbReference type="ARBA" id="ARBA00022862"/>
    </source>
</evidence>
<dbReference type="GO" id="GO:0042744">
    <property type="term" value="P:hydrogen peroxide catabolic process"/>
    <property type="evidence" value="ECO:0007669"/>
    <property type="project" value="TreeGrafter"/>
</dbReference>
<evidence type="ECO:0000256" key="12">
    <source>
        <dbReference type="SAM" id="MobiDB-lite"/>
    </source>
</evidence>
<evidence type="ECO:0000256" key="1">
    <source>
        <dbReference type="ARBA" id="ARBA00003330"/>
    </source>
</evidence>
<dbReference type="AlphaFoldDB" id="A0A8C0KMI1"/>
<evidence type="ECO:0000256" key="8">
    <source>
        <dbReference type="ARBA" id="ARBA00031861"/>
    </source>
</evidence>
<feature type="compositionally biased region" description="Low complexity" evidence="12">
    <location>
        <begin position="68"/>
        <end position="79"/>
    </location>
</feature>
<evidence type="ECO:0000256" key="3">
    <source>
        <dbReference type="ARBA" id="ARBA00013017"/>
    </source>
</evidence>
<reference evidence="14" key="1">
    <citation type="submission" date="2025-08" db="UniProtKB">
        <authorList>
            <consortium name="Ensembl"/>
        </authorList>
    </citation>
    <scope>IDENTIFICATION</scope>
</reference>
<comment type="similarity">
    <text evidence="2">Belongs to the peroxiredoxin family. Prx5 subfamily.</text>
</comment>